<dbReference type="GO" id="GO:0008168">
    <property type="term" value="F:methyltransferase activity"/>
    <property type="evidence" value="ECO:0007669"/>
    <property type="project" value="UniProtKB-KW"/>
</dbReference>
<dbReference type="InterPro" id="IPR029063">
    <property type="entry name" value="SAM-dependent_MTases_sf"/>
</dbReference>
<protein>
    <submittedName>
        <fullName evidence="1">Putative rRNA methylase</fullName>
    </submittedName>
</protein>
<organism evidence="1 2">
    <name type="scientific">Peptoniphilus duerdenii ATCC BAA-1640</name>
    <dbReference type="NCBI Taxonomy" id="862517"/>
    <lineage>
        <taxon>Bacteria</taxon>
        <taxon>Bacillati</taxon>
        <taxon>Bacillota</taxon>
        <taxon>Tissierellia</taxon>
        <taxon>Tissierellales</taxon>
        <taxon>Peptoniphilaceae</taxon>
        <taxon>Peptoniphilus</taxon>
    </lineage>
</organism>
<evidence type="ECO:0000313" key="2">
    <source>
        <dbReference type="Proteomes" id="UP000003280"/>
    </source>
</evidence>
<dbReference type="Gene3D" id="3.40.50.150">
    <property type="entry name" value="Vaccinia Virus protein VP39"/>
    <property type="match status" value="1"/>
</dbReference>
<proteinExistence type="predicted"/>
<dbReference type="CDD" id="cd02440">
    <property type="entry name" value="AdoMet_MTases"/>
    <property type="match status" value="1"/>
</dbReference>
<sequence length="181" mass="20753">MISYNFKHIFLNLLKENNFSYGVDATLGNGNDTYSILKYTDAHVTSFDIQEMALESSLEKLKTFSRDRYNLILDSHSNMDRYLKDSPDLIVFNTGYLPGSDKKIITDGQTLTKALEISVEALKTGGVIFFAQYIGHEGSFEESEITDVFFKNLCQKKFRVLKNEFYNQINNPPIVYLAEKL</sequence>
<dbReference type="AlphaFoldDB" id="E0NMW3"/>
<comment type="caution">
    <text evidence="1">The sequence shown here is derived from an EMBL/GenBank/DDBJ whole genome shotgun (WGS) entry which is preliminary data.</text>
</comment>
<gene>
    <name evidence="1" type="ORF">HMPREF9225_1502</name>
</gene>
<dbReference type="PANTHER" id="PTHR35276:SF1">
    <property type="entry name" value="TRNA (MNM(5)S(2)U34)-METHYLTRANSFERASE, CHLOROPLASTIC"/>
    <property type="match status" value="1"/>
</dbReference>
<dbReference type="SUPFAM" id="SSF53335">
    <property type="entry name" value="S-adenosyl-L-methionine-dependent methyltransferases"/>
    <property type="match status" value="1"/>
</dbReference>
<reference evidence="1 2" key="1">
    <citation type="submission" date="2010-07" db="EMBL/GenBank/DDBJ databases">
        <authorList>
            <person name="Muzny D."/>
            <person name="Qin X."/>
            <person name="Deng J."/>
            <person name="Jiang H."/>
            <person name="Liu Y."/>
            <person name="Qu J."/>
            <person name="Song X.-Z."/>
            <person name="Zhang L."/>
            <person name="Thornton R."/>
            <person name="Coyle M."/>
            <person name="Francisco L."/>
            <person name="Jackson L."/>
            <person name="Javaid M."/>
            <person name="Korchina V."/>
            <person name="Kovar C."/>
            <person name="Mata R."/>
            <person name="Mathew T."/>
            <person name="Ngo R."/>
            <person name="Nguyen L."/>
            <person name="Nguyen N."/>
            <person name="Okwuonu G."/>
            <person name="Ongeri F."/>
            <person name="Pham C."/>
            <person name="Simmons D."/>
            <person name="Wilczek-Boney K."/>
            <person name="Hale W."/>
            <person name="Jakkamsetti A."/>
            <person name="Pham P."/>
            <person name="Ruth R."/>
            <person name="San Lucas F."/>
            <person name="Warren J."/>
            <person name="Zhang J."/>
            <person name="Zhao Z."/>
            <person name="Zhou C."/>
            <person name="Zhu D."/>
            <person name="Lee S."/>
            <person name="Bess C."/>
            <person name="Blankenburg K."/>
            <person name="Forbes L."/>
            <person name="Fu Q."/>
            <person name="Gubbala S."/>
            <person name="Hirani K."/>
            <person name="Jayaseelan J.C."/>
            <person name="Lara F."/>
            <person name="Munidasa M."/>
            <person name="Palculict T."/>
            <person name="Patil S."/>
            <person name="Pu L.-L."/>
            <person name="Saada N."/>
            <person name="Tang L."/>
            <person name="Weissenberger G."/>
            <person name="Zhu Y."/>
            <person name="Hemphill L."/>
            <person name="Shang Y."/>
            <person name="Youmans B."/>
            <person name="Ayvaz T."/>
            <person name="Ross M."/>
            <person name="Santibanez J."/>
            <person name="Aqrawi P."/>
            <person name="Gross S."/>
            <person name="Joshi V."/>
            <person name="Fowler G."/>
            <person name="Nazareth L."/>
            <person name="Reid J."/>
            <person name="Worley K."/>
            <person name="Petrosino J."/>
            <person name="Highlander S."/>
            <person name="Gibbs R."/>
        </authorList>
    </citation>
    <scope>NUCLEOTIDE SEQUENCE [LARGE SCALE GENOMIC DNA]</scope>
    <source>
        <strain evidence="1 2">ATCC BAA-1640</strain>
    </source>
</reference>
<dbReference type="eggNOG" id="COG2519">
    <property type="taxonomic scope" value="Bacteria"/>
</dbReference>
<dbReference type="GO" id="GO:0032259">
    <property type="term" value="P:methylation"/>
    <property type="evidence" value="ECO:0007669"/>
    <property type="project" value="UniProtKB-KW"/>
</dbReference>
<dbReference type="Pfam" id="PF06962">
    <property type="entry name" value="rRNA_methylase"/>
    <property type="match status" value="1"/>
</dbReference>
<dbReference type="InterPro" id="IPR010719">
    <property type="entry name" value="MnmM_MeTrfase"/>
</dbReference>
<dbReference type="OrthoDB" id="9792989at2"/>
<dbReference type="HOGENOM" id="CLU_079190_1_0_9"/>
<dbReference type="PANTHER" id="PTHR35276">
    <property type="entry name" value="S-ADENOSYL-L-METHIONINE-DEPENDENT METHYLTRANSFERASES SUPERFAMILY PROTEIN"/>
    <property type="match status" value="1"/>
</dbReference>
<keyword evidence="1" id="KW-0808">Transferase</keyword>
<name>E0NMW3_9FIRM</name>
<dbReference type="RefSeq" id="WP_008902292.1">
    <property type="nucleotide sequence ID" value="NZ_GL397071.1"/>
</dbReference>
<keyword evidence="1" id="KW-0489">Methyltransferase</keyword>
<keyword evidence="2" id="KW-1185">Reference proteome</keyword>
<dbReference type="EMBL" id="AEEH01000047">
    <property type="protein sequence ID" value="EFM24931.1"/>
    <property type="molecule type" value="Genomic_DNA"/>
</dbReference>
<dbReference type="Proteomes" id="UP000003280">
    <property type="component" value="Unassembled WGS sequence"/>
</dbReference>
<dbReference type="STRING" id="862517.HMPREF9225_1502"/>
<accession>E0NMW3</accession>
<evidence type="ECO:0000313" key="1">
    <source>
        <dbReference type="EMBL" id="EFM24931.1"/>
    </source>
</evidence>